<dbReference type="Proteomes" id="UP000015105">
    <property type="component" value="Chromosome 4D"/>
</dbReference>
<keyword evidence="3" id="KW-0067">ATP-binding</keyword>
<dbReference type="InterPro" id="IPR024286">
    <property type="entry name" value="DUF3700"/>
</dbReference>
<dbReference type="GO" id="GO:0005829">
    <property type="term" value="C:cytosol"/>
    <property type="evidence" value="ECO:0007669"/>
    <property type="project" value="TreeGrafter"/>
</dbReference>
<dbReference type="InterPro" id="IPR001962">
    <property type="entry name" value="Asn_synthase"/>
</dbReference>
<dbReference type="AlphaFoldDB" id="A0A453IB23"/>
<reference evidence="6" key="2">
    <citation type="journal article" date="2017" name="Nat. Plants">
        <title>The Aegilops tauschii genome reveals multiple impacts of transposons.</title>
        <authorList>
            <person name="Zhao G."/>
            <person name="Zou C."/>
            <person name="Li K."/>
            <person name="Wang K."/>
            <person name="Li T."/>
            <person name="Gao L."/>
            <person name="Zhang X."/>
            <person name="Wang H."/>
            <person name="Yang Z."/>
            <person name="Liu X."/>
            <person name="Jiang W."/>
            <person name="Mao L."/>
            <person name="Kong X."/>
            <person name="Jiao Y."/>
            <person name="Jia J."/>
        </authorList>
    </citation>
    <scope>NUCLEOTIDE SEQUENCE [LARGE SCALE GENOMIC DNA]</scope>
    <source>
        <strain evidence="6">cv. AL8/78</strain>
    </source>
</reference>
<keyword evidence="2" id="KW-0547">Nucleotide-binding</keyword>
<keyword evidence="6" id="KW-1185">Reference proteome</keyword>
<reference evidence="5" key="4">
    <citation type="submission" date="2019-03" db="UniProtKB">
        <authorList>
            <consortium name="EnsemblPlants"/>
        </authorList>
    </citation>
    <scope>IDENTIFICATION</scope>
</reference>
<dbReference type="InterPro" id="IPR050795">
    <property type="entry name" value="Asn_Synthetase"/>
</dbReference>
<evidence type="ECO:0000313" key="6">
    <source>
        <dbReference type="Proteomes" id="UP000015105"/>
    </source>
</evidence>
<evidence type="ECO:0000259" key="4">
    <source>
        <dbReference type="PROSITE" id="PS51278"/>
    </source>
</evidence>
<reference evidence="5" key="5">
    <citation type="journal article" date="2021" name="G3 (Bethesda)">
        <title>Aegilops tauschii genome assembly Aet v5.0 features greater sequence contiguity and improved annotation.</title>
        <authorList>
            <person name="Wang L."/>
            <person name="Zhu T."/>
            <person name="Rodriguez J.C."/>
            <person name="Deal K.R."/>
            <person name="Dubcovsky J."/>
            <person name="McGuire P.E."/>
            <person name="Lux T."/>
            <person name="Spannagl M."/>
            <person name="Mayer K.F.X."/>
            <person name="Baldrich P."/>
            <person name="Meyers B.C."/>
            <person name="Huo N."/>
            <person name="Gu Y.Q."/>
            <person name="Zhou H."/>
            <person name="Devos K.M."/>
            <person name="Bennetzen J.L."/>
            <person name="Unver T."/>
            <person name="Budak H."/>
            <person name="Gulick P.J."/>
            <person name="Galiba G."/>
            <person name="Kalapos B."/>
            <person name="Nelson D.R."/>
            <person name="Li P."/>
            <person name="You F.M."/>
            <person name="Luo M.C."/>
            <person name="Dvorak J."/>
        </authorList>
    </citation>
    <scope>NUCLEOTIDE SEQUENCE [LARGE SCALE GENOMIC DNA]</scope>
    <source>
        <strain evidence="5">cv. AL8/78</strain>
    </source>
</reference>
<dbReference type="Gene3D" id="3.60.20.10">
    <property type="entry name" value="Glutamine Phosphoribosylpyrophosphate, subunit 1, domain 1"/>
    <property type="match status" value="1"/>
</dbReference>
<dbReference type="EnsemblPlants" id="AET4Gv20505300.7">
    <property type="protein sequence ID" value="AET4Gv20505300.7"/>
    <property type="gene ID" value="AET4Gv20505300"/>
</dbReference>
<dbReference type="SUPFAM" id="SSF56235">
    <property type="entry name" value="N-terminal nucleophile aminohydrolases (Ntn hydrolases)"/>
    <property type="match status" value="1"/>
</dbReference>
<dbReference type="PROSITE" id="PS51278">
    <property type="entry name" value="GATASE_TYPE_2"/>
    <property type="match status" value="1"/>
</dbReference>
<dbReference type="CDD" id="cd00352">
    <property type="entry name" value="Gn_AT_II"/>
    <property type="match status" value="1"/>
</dbReference>
<dbReference type="Gramene" id="AET4Gv20505300.7">
    <property type="protein sequence ID" value="AET4Gv20505300.7"/>
    <property type="gene ID" value="AET4Gv20505300"/>
</dbReference>
<protein>
    <recommendedName>
        <fullName evidence="4">Glutamine amidotransferase type-2 domain-containing protein</fullName>
    </recommendedName>
</protein>
<dbReference type="CDD" id="cd01991">
    <property type="entry name" value="Asn_synthase_B_C"/>
    <property type="match status" value="1"/>
</dbReference>
<name>A0A453IB23_AEGTS</name>
<dbReference type="InterPro" id="IPR029055">
    <property type="entry name" value="Ntn_hydrolases_N"/>
</dbReference>
<reference evidence="6" key="1">
    <citation type="journal article" date="2014" name="Science">
        <title>Ancient hybridizations among the ancestral genomes of bread wheat.</title>
        <authorList>
            <consortium name="International Wheat Genome Sequencing Consortium,"/>
            <person name="Marcussen T."/>
            <person name="Sandve S.R."/>
            <person name="Heier L."/>
            <person name="Spannagl M."/>
            <person name="Pfeifer M."/>
            <person name="Jakobsen K.S."/>
            <person name="Wulff B.B."/>
            <person name="Steuernagel B."/>
            <person name="Mayer K.F."/>
            <person name="Olsen O.A."/>
        </authorList>
    </citation>
    <scope>NUCLEOTIDE SEQUENCE [LARGE SCALE GENOMIC DNA]</scope>
    <source>
        <strain evidence="6">cv. AL8/78</strain>
    </source>
</reference>
<proteinExistence type="predicted"/>
<dbReference type="InterPro" id="IPR017932">
    <property type="entry name" value="GATase_2_dom"/>
</dbReference>
<reference evidence="5" key="3">
    <citation type="journal article" date="2017" name="Nature">
        <title>Genome sequence of the progenitor of the wheat D genome Aegilops tauschii.</title>
        <authorList>
            <person name="Luo M.C."/>
            <person name="Gu Y.Q."/>
            <person name="Puiu D."/>
            <person name="Wang H."/>
            <person name="Twardziok S.O."/>
            <person name="Deal K.R."/>
            <person name="Huo N."/>
            <person name="Zhu T."/>
            <person name="Wang L."/>
            <person name="Wang Y."/>
            <person name="McGuire P.E."/>
            <person name="Liu S."/>
            <person name="Long H."/>
            <person name="Ramasamy R.K."/>
            <person name="Rodriguez J.C."/>
            <person name="Van S.L."/>
            <person name="Yuan L."/>
            <person name="Wang Z."/>
            <person name="Xia Z."/>
            <person name="Xiao L."/>
            <person name="Anderson O.D."/>
            <person name="Ouyang S."/>
            <person name="Liang Y."/>
            <person name="Zimin A.V."/>
            <person name="Pertea G."/>
            <person name="Qi P."/>
            <person name="Bennetzen J.L."/>
            <person name="Dai X."/>
            <person name="Dawson M.W."/>
            <person name="Muller H.G."/>
            <person name="Kugler K."/>
            <person name="Rivarola-Duarte L."/>
            <person name="Spannagl M."/>
            <person name="Mayer K.F.X."/>
            <person name="Lu F.H."/>
            <person name="Bevan M.W."/>
            <person name="Leroy P."/>
            <person name="Li P."/>
            <person name="You F.M."/>
            <person name="Sun Q."/>
            <person name="Liu Z."/>
            <person name="Lyons E."/>
            <person name="Wicker T."/>
            <person name="Salzberg S.L."/>
            <person name="Devos K.M."/>
            <person name="Dvorak J."/>
        </authorList>
    </citation>
    <scope>NUCLEOTIDE SEQUENCE [LARGE SCALE GENOMIC DNA]</scope>
    <source>
        <strain evidence="5">cv. AL8/78</strain>
    </source>
</reference>
<feature type="domain" description="Glutamine amidotransferase type-2" evidence="4">
    <location>
        <begin position="1"/>
        <end position="70"/>
    </location>
</feature>
<evidence type="ECO:0000313" key="5">
    <source>
        <dbReference type="EnsemblPlants" id="AET4Gv20505300.7"/>
    </source>
</evidence>
<dbReference type="SUPFAM" id="SSF52402">
    <property type="entry name" value="Adenine nucleotide alpha hydrolases-like"/>
    <property type="match status" value="1"/>
</dbReference>
<dbReference type="GO" id="GO:0004066">
    <property type="term" value="F:asparagine synthase (glutamine-hydrolyzing) activity"/>
    <property type="evidence" value="ECO:0007669"/>
    <property type="project" value="InterPro"/>
</dbReference>
<dbReference type="Gene3D" id="3.40.50.620">
    <property type="entry name" value="HUPs"/>
    <property type="match status" value="1"/>
</dbReference>
<evidence type="ECO:0000256" key="1">
    <source>
        <dbReference type="ARBA" id="ARBA00022598"/>
    </source>
</evidence>
<dbReference type="InterPro" id="IPR014729">
    <property type="entry name" value="Rossmann-like_a/b/a_fold"/>
</dbReference>
<dbReference type="PANTHER" id="PTHR11772">
    <property type="entry name" value="ASPARAGINE SYNTHETASE"/>
    <property type="match status" value="1"/>
</dbReference>
<dbReference type="GO" id="GO:0005524">
    <property type="term" value="F:ATP binding"/>
    <property type="evidence" value="ECO:0007669"/>
    <property type="project" value="UniProtKB-KW"/>
</dbReference>
<organism evidence="5 6">
    <name type="scientific">Aegilops tauschii subsp. strangulata</name>
    <name type="common">Goatgrass</name>
    <dbReference type="NCBI Taxonomy" id="200361"/>
    <lineage>
        <taxon>Eukaryota</taxon>
        <taxon>Viridiplantae</taxon>
        <taxon>Streptophyta</taxon>
        <taxon>Embryophyta</taxon>
        <taxon>Tracheophyta</taxon>
        <taxon>Spermatophyta</taxon>
        <taxon>Magnoliopsida</taxon>
        <taxon>Liliopsida</taxon>
        <taxon>Poales</taxon>
        <taxon>Poaceae</taxon>
        <taxon>BOP clade</taxon>
        <taxon>Pooideae</taxon>
        <taxon>Triticodae</taxon>
        <taxon>Triticeae</taxon>
        <taxon>Triticinae</taxon>
        <taxon>Aegilops</taxon>
    </lineage>
</organism>
<keyword evidence="1" id="KW-0436">Ligase</keyword>
<sequence length="394" mass="44861">MLDGVFSFVLYDTRNKTYMAARDAVGVNPLYFGRGSDGSVWIASEMKALHEDCPKFELFPPGNLYSSAAGGFRRWYNPQWFAEHVPATAYQPLVLREAFEKAVIKRLMTDVPFGVLLSGGLDSSLVASVTKRHLIETEAAKKFGTELHSFVVGLEGSPDLKAAREVADYLGTIHHEFHFTVQDGIDAIEEVIYHNETYDVTTIRASTPMFLMARKIKALGVKMVLSGEGSDELLGGYLYFHYAPNKEEFHKETCRKVKALHQYDCLRANKATSAWGLEVRYDADLGRIEKWVLRKAFDDEKEPYLPRHILYRQKEQFSDGVGYNWIDGLKAFTEQQVTDEMMKNAAEEYPYNTPINKEAYYYRMIFERLYPQESARETVPWGPSIACSTPAAIE</sequence>
<evidence type="ECO:0000256" key="2">
    <source>
        <dbReference type="ARBA" id="ARBA00022741"/>
    </source>
</evidence>
<dbReference type="Pfam" id="PF12481">
    <property type="entry name" value="DUF3700"/>
    <property type="match status" value="1"/>
</dbReference>
<dbReference type="PANTHER" id="PTHR11772:SF16">
    <property type="entry name" value="ASPARAGINE SYNTHETASE [GLUTAMINE-HYDROLYZING] 1"/>
    <property type="match status" value="1"/>
</dbReference>
<accession>A0A453IB23</accession>
<dbReference type="Pfam" id="PF00733">
    <property type="entry name" value="Asn_synthase"/>
    <property type="match status" value="2"/>
</dbReference>
<dbReference type="GO" id="GO:0006529">
    <property type="term" value="P:asparagine biosynthetic process"/>
    <property type="evidence" value="ECO:0007669"/>
    <property type="project" value="InterPro"/>
</dbReference>
<evidence type="ECO:0000256" key="3">
    <source>
        <dbReference type="ARBA" id="ARBA00022840"/>
    </source>
</evidence>